<feature type="transmembrane region" description="Helical" evidence="1">
    <location>
        <begin position="80"/>
        <end position="105"/>
    </location>
</feature>
<proteinExistence type="predicted"/>
<sequence>MFLLFPFALVVIGALIVVLLVLRTRSRARSEQFIDHSLEVDAVVRGLRFRMTIAFGVFFVVAVLLTVVPQPANWTGLGHVLGVSIAAILGCLVVSVAPLPAWPSAGSVRTAELVPRGSGSFGPPWGFTLPLASAGILVVFLVVTALASSRDELGIWRAISGAFGAESISGSPNPAWFYVVPIIAATAVLAVAVMIALRRIALAPRPASSYLFEADDAARRTLTRFVMLLSSSALLLYFGTFAVVAGVFTSTSTTVRTNLPDWSISSDSLGPDADQLPLYLQSAFIFGRIGTVLGIGLVLLGLGLLVAAIVTVAVRWAPAREPVDA</sequence>
<gene>
    <name evidence="2" type="ORF">EYE40_08190</name>
</gene>
<organism evidence="2 3">
    <name type="scientific">Glaciihabitans arcticus</name>
    <dbReference type="NCBI Taxonomy" id="2668039"/>
    <lineage>
        <taxon>Bacteria</taxon>
        <taxon>Bacillati</taxon>
        <taxon>Actinomycetota</taxon>
        <taxon>Actinomycetes</taxon>
        <taxon>Micrococcales</taxon>
        <taxon>Microbacteriaceae</taxon>
        <taxon>Glaciihabitans</taxon>
    </lineage>
</organism>
<keyword evidence="1" id="KW-0472">Membrane</keyword>
<dbReference type="EMBL" id="SISG01000001">
    <property type="protein sequence ID" value="TBN57379.1"/>
    <property type="molecule type" value="Genomic_DNA"/>
</dbReference>
<dbReference type="RefSeq" id="WP_130981490.1">
    <property type="nucleotide sequence ID" value="NZ_SISG01000001.1"/>
</dbReference>
<name>A0A4V2JEY6_9MICO</name>
<feature type="transmembrane region" description="Helical" evidence="1">
    <location>
        <begin position="225"/>
        <end position="248"/>
    </location>
</feature>
<evidence type="ECO:0000256" key="1">
    <source>
        <dbReference type="SAM" id="Phobius"/>
    </source>
</evidence>
<evidence type="ECO:0000313" key="3">
    <source>
        <dbReference type="Proteomes" id="UP000294194"/>
    </source>
</evidence>
<protein>
    <submittedName>
        <fullName evidence="2">Uncharacterized protein</fullName>
    </submittedName>
</protein>
<evidence type="ECO:0000313" key="2">
    <source>
        <dbReference type="EMBL" id="TBN57379.1"/>
    </source>
</evidence>
<comment type="caution">
    <text evidence="2">The sequence shown here is derived from an EMBL/GenBank/DDBJ whole genome shotgun (WGS) entry which is preliminary data.</text>
</comment>
<dbReference type="AlphaFoldDB" id="A0A4V2JEY6"/>
<feature type="transmembrane region" description="Helical" evidence="1">
    <location>
        <begin position="125"/>
        <end position="147"/>
    </location>
</feature>
<accession>A0A4V2JEY6</accession>
<feature type="transmembrane region" description="Helical" evidence="1">
    <location>
        <begin position="176"/>
        <end position="197"/>
    </location>
</feature>
<keyword evidence="1" id="KW-1133">Transmembrane helix</keyword>
<reference evidence="3" key="1">
    <citation type="submission" date="2019-02" db="EMBL/GenBank/DDBJ databases">
        <title>Glaciihabitans arcticus sp. nov., a psychrotolerant bacterium isolated from polar soil.</title>
        <authorList>
            <person name="Dahal R.H."/>
        </authorList>
    </citation>
    <scope>NUCLEOTIDE SEQUENCE [LARGE SCALE GENOMIC DNA]</scope>
    <source>
        <strain evidence="3">RP-3-7</strain>
    </source>
</reference>
<dbReference type="Proteomes" id="UP000294194">
    <property type="component" value="Unassembled WGS sequence"/>
</dbReference>
<keyword evidence="1" id="KW-0812">Transmembrane</keyword>
<keyword evidence="3" id="KW-1185">Reference proteome</keyword>
<feature type="transmembrane region" description="Helical" evidence="1">
    <location>
        <begin position="49"/>
        <end position="68"/>
    </location>
</feature>
<feature type="transmembrane region" description="Helical" evidence="1">
    <location>
        <begin position="285"/>
        <end position="314"/>
    </location>
</feature>